<evidence type="ECO:0000313" key="3">
    <source>
        <dbReference type="Proteomes" id="UP000030518"/>
    </source>
</evidence>
<sequence length="254" mass="28051">MRLLVLLFAIAMPVVGWLTEHGSFGPPSGAVSAHFPNLLLPSGYAFAIWGVIFLFDVLYGIWQATGERRNDATLTHIAPWTAAGFALTTAWMPLFSMGLYWLNLLVIFGALACLLRAAFVLTDDKQRLPQQWLWAWTPISLHAGWLSLAAFVNIAQVVVAYRLMSTDDMLPWSLAIFLLLAVLLLWANHRMRGNPDYAGAATWGLLAVYVMQSNWGVRGAVAASWCALVLAVALVGQTVWLRFKHRGGWVTDPA</sequence>
<feature type="transmembrane region" description="Helical" evidence="1">
    <location>
        <begin position="42"/>
        <end position="62"/>
    </location>
</feature>
<keyword evidence="1" id="KW-1133">Transmembrane helix</keyword>
<dbReference type="PANTHER" id="PTHR33802:SF1">
    <property type="entry name" value="XK-RELATED PROTEIN"/>
    <property type="match status" value="1"/>
</dbReference>
<dbReference type="Proteomes" id="UP000030518">
    <property type="component" value="Unassembled WGS sequence"/>
</dbReference>
<comment type="caution">
    <text evidence="2">The sequence shown here is derived from an EMBL/GenBank/DDBJ whole genome shotgun (WGS) entry which is preliminary data.</text>
</comment>
<feature type="transmembrane region" description="Helical" evidence="1">
    <location>
        <begin position="143"/>
        <end position="163"/>
    </location>
</feature>
<dbReference type="PANTHER" id="PTHR33802">
    <property type="entry name" value="SI:CH211-161H7.5-RELATED"/>
    <property type="match status" value="1"/>
</dbReference>
<evidence type="ECO:0000313" key="2">
    <source>
        <dbReference type="EMBL" id="KGQ18111.1"/>
    </source>
</evidence>
<feature type="transmembrane region" description="Helical" evidence="1">
    <location>
        <begin position="74"/>
        <end position="94"/>
    </location>
</feature>
<gene>
    <name evidence="2" type="ORF">LF41_1465</name>
</gene>
<evidence type="ECO:0008006" key="4">
    <source>
        <dbReference type="Google" id="ProtNLM"/>
    </source>
</evidence>
<name>A0A0A2WD39_9GAMM</name>
<dbReference type="AlphaFoldDB" id="A0A0A2WD39"/>
<feature type="transmembrane region" description="Helical" evidence="1">
    <location>
        <begin position="100"/>
        <end position="122"/>
    </location>
</feature>
<dbReference type="eggNOG" id="ENOG5033ARB">
    <property type="taxonomic scope" value="Bacteria"/>
</dbReference>
<protein>
    <recommendedName>
        <fullName evidence="4">Tryptophan-rich sensory protein</fullName>
    </recommendedName>
</protein>
<keyword evidence="1" id="KW-0812">Transmembrane</keyword>
<feature type="transmembrane region" description="Helical" evidence="1">
    <location>
        <begin position="221"/>
        <end position="241"/>
    </location>
</feature>
<dbReference type="RefSeq" id="WP_036170460.1">
    <property type="nucleotide sequence ID" value="NZ_JRKJ01000021.1"/>
</dbReference>
<dbReference type="PATRIC" id="fig|1300345.3.peg.2537"/>
<organism evidence="2 3">
    <name type="scientific">Lysobacter dokdonensis DS-58</name>
    <dbReference type="NCBI Taxonomy" id="1300345"/>
    <lineage>
        <taxon>Bacteria</taxon>
        <taxon>Pseudomonadati</taxon>
        <taxon>Pseudomonadota</taxon>
        <taxon>Gammaproteobacteria</taxon>
        <taxon>Lysobacterales</taxon>
        <taxon>Lysobacteraceae</taxon>
        <taxon>Noviluteimonas</taxon>
    </lineage>
</organism>
<accession>A0A0A2WD39</accession>
<proteinExistence type="predicted"/>
<dbReference type="STRING" id="1300345.LF41_1465"/>
<dbReference type="EMBL" id="JRKJ01000021">
    <property type="protein sequence ID" value="KGQ18111.1"/>
    <property type="molecule type" value="Genomic_DNA"/>
</dbReference>
<keyword evidence="3" id="KW-1185">Reference proteome</keyword>
<evidence type="ECO:0000256" key="1">
    <source>
        <dbReference type="SAM" id="Phobius"/>
    </source>
</evidence>
<reference evidence="2 3" key="1">
    <citation type="submission" date="2014-09" db="EMBL/GenBank/DDBJ databases">
        <title>Genome sequences of Lysobacter dokdonensis DS-58.</title>
        <authorList>
            <person name="Kim J.F."/>
            <person name="Kwak M.-J."/>
        </authorList>
    </citation>
    <scope>NUCLEOTIDE SEQUENCE [LARGE SCALE GENOMIC DNA]</scope>
    <source>
        <strain evidence="2 3">DS-58</strain>
    </source>
</reference>
<feature type="transmembrane region" description="Helical" evidence="1">
    <location>
        <begin position="169"/>
        <end position="186"/>
    </location>
</feature>
<keyword evidence="1" id="KW-0472">Membrane</keyword>
<dbReference type="OrthoDB" id="5189031at2"/>